<reference evidence="1 2" key="1">
    <citation type="submission" date="2015-12" db="EMBL/GenBank/DDBJ databases">
        <title>The genome of Folsomia candida.</title>
        <authorList>
            <person name="Faddeeva A."/>
            <person name="Derks M.F."/>
            <person name="Anvar Y."/>
            <person name="Smit S."/>
            <person name="Van Straalen N."/>
            <person name="Roelofs D."/>
        </authorList>
    </citation>
    <scope>NUCLEOTIDE SEQUENCE [LARGE SCALE GENOMIC DNA]</scope>
    <source>
        <strain evidence="1 2">VU population</strain>
        <tissue evidence="1">Whole body</tissue>
    </source>
</reference>
<accession>A0A226F410</accession>
<name>A0A226F410_FOLCA</name>
<organism evidence="1 2">
    <name type="scientific">Folsomia candida</name>
    <name type="common">Springtail</name>
    <dbReference type="NCBI Taxonomy" id="158441"/>
    <lineage>
        <taxon>Eukaryota</taxon>
        <taxon>Metazoa</taxon>
        <taxon>Ecdysozoa</taxon>
        <taxon>Arthropoda</taxon>
        <taxon>Hexapoda</taxon>
        <taxon>Collembola</taxon>
        <taxon>Entomobryomorpha</taxon>
        <taxon>Isotomoidea</taxon>
        <taxon>Isotomidae</taxon>
        <taxon>Proisotominae</taxon>
        <taxon>Folsomia</taxon>
    </lineage>
</organism>
<gene>
    <name evidence="1" type="ORF">Fcan01_01775</name>
</gene>
<evidence type="ECO:0000313" key="1">
    <source>
        <dbReference type="EMBL" id="OXA64208.1"/>
    </source>
</evidence>
<proteinExistence type="predicted"/>
<keyword evidence="2" id="KW-1185">Reference proteome</keyword>
<sequence length="132" mass="15168">MSGRFLVSRRLNLVGVEISKLSSLAFEIEQVLSHLVVCKEMWCIKSPMQSSSSDSHWRISLLFPHFQVQAAAAFTLYVLSRLASIQQFPTRRWLKPCLNSGQDTYHHSRLHLSSLLLMLVKPQQGYLKLKIK</sequence>
<dbReference type="EMBL" id="LNIX01000001">
    <property type="protein sequence ID" value="OXA64208.1"/>
    <property type="molecule type" value="Genomic_DNA"/>
</dbReference>
<protein>
    <submittedName>
        <fullName evidence="1">Uncharacterized protein</fullName>
    </submittedName>
</protein>
<dbReference type="AlphaFoldDB" id="A0A226F410"/>
<evidence type="ECO:0000313" key="2">
    <source>
        <dbReference type="Proteomes" id="UP000198287"/>
    </source>
</evidence>
<comment type="caution">
    <text evidence="1">The sequence shown here is derived from an EMBL/GenBank/DDBJ whole genome shotgun (WGS) entry which is preliminary data.</text>
</comment>
<dbReference type="Proteomes" id="UP000198287">
    <property type="component" value="Unassembled WGS sequence"/>
</dbReference>